<dbReference type="GeneID" id="591111"/>
<dbReference type="GO" id="GO:0046872">
    <property type="term" value="F:metal ion binding"/>
    <property type="evidence" value="ECO:0007669"/>
    <property type="project" value="UniProtKB-KW"/>
</dbReference>
<comment type="similarity">
    <text evidence="1 2">Belongs to the DXO/Dom3Z family.</text>
</comment>
<proteinExistence type="inferred from homology"/>
<evidence type="ECO:0000256" key="1">
    <source>
        <dbReference type="ARBA" id="ARBA00006562"/>
    </source>
</evidence>
<dbReference type="GO" id="GO:0005829">
    <property type="term" value="C:cytosol"/>
    <property type="evidence" value="ECO:0000318"/>
    <property type="project" value="GO_Central"/>
</dbReference>
<keyword evidence="2" id="KW-0694">RNA-binding</keyword>
<dbReference type="PANTHER" id="PTHR12395">
    <property type="entry name" value="DOM-3 RELATED"/>
    <property type="match status" value="1"/>
</dbReference>
<dbReference type="InterPro" id="IPR039039">
    <property type="entry name" value="RAI1-like_fam"/>
</dbReference>
<protein>
    <recommendedName>
        <fullName evidence="2">Decapping nuclease</fullName>
        <ecNumber evidence="2">3.6.1.-</ecNumber>
    </recommendedName>
</protein>
<dbReference type="Pfam" id="PF08652">
    <property type="entry name" value="RAI1"/>
    <property type="match status" value="1"/>
</dbReference>
<dbReference type="GO" id="GO:0000956">
    <property type="term" value="P:nuclear-transcribed mRNA catabolic process"/>
    <property type="evidence" value="ECO:0000318"/>
    <property type="project" value="GO_Central"/>
</dbReference>
<comment type="subcellular location">
    <subcellularLocation>
        <location evidence="2">Nucleus</location>
    </subcellularLocation>
</comment>
<keyword evidence="2" id="KW-0479">Metal-binding</keyword>
<name>A0A7M7N959_STRPU</name>
<reference evidence="5" key="1">
    <citation type="submission" date="2015-02" db="EMBL/GenBank/DDBJ databases">
        <title>Genome sequencing for Strongylocentrotus purpuratus.</title>
        <authorList>
            <person name="Murali S."/>
            <person name="Liu Y."/>
            <person name="Vee V."/>
            <person name="English A."/>
            <person name="Wang M."/>
            <person name="Skinner E."/>
            <person name="Han Y."/>
            <person name="Muzny D.M."/>
            <person name="Worley K.C."/>
            <person name="Gibbs R.A."/>
        </authorList>
    </citation>
    <scope>NUCLEOTIDE SEQUENCE</scope>
</reference>
<dbReference type="GO" id="GO:0000166">
    <property type="term" value="F:nucleotide binding"/>
    <property type="evidence" value="ECO:0007669"/>
    <property type="project" value="UniProtKB-KW"/>
</dbReference>
<dbReference type="GO" id="GO:0003723">
    <property type="term" value="F:RNA binding"/>
    <property type="evidence" value="ECO:0007669"/>
    <property type="project" value="UniProtKB-KW"/>
</dbReference>
<dbReference type="EC" id="3.6.1.-" evidence="2"/>
<keyword evidence="2" id="KW-0547">Nucleotide-binding</keyword>
<dbReference type="PANTHER" id="PTHR12395:SF9">
    <property type="entry name" value="DECAPPING AND EXORIBONUCLEASE PROTEIN"/>
    <property type="match status" value="1"/>
</dbReference>
<keyword evidence="2" id="KW-0378">Hydrolase</keyword>
<dbReference type="GO" id="GO:0005634">
    <property type="term" value="C:nucleus"/>
    <property type="evidence" value="ECO:0000318"/>
    <property type="project" value="GO_Central"/>
</dbReference>
<reference evidence="4" key="2">
    <citation type="submission" date="2021-01" db="UniProtKB">
        <authorList>
            <consortium name="EnsemblMetazoa"/>
        </authorList>
    </citation>
    <scope>IDENTIFICATION</scope>
</reference>
<dbReference type="KEGG" id="spu:591111"/>
<keyword evidence="2" id="KW-0540">Nuclease</keyword>
<evidence type="ECO:0000313" key="4">
    <source>
        <dbReference type="EnsemblMetazoa" id="XP_030832219"/>
    </source>
</evidence>
<comment type="function">
    <text evidence="2">Decapping enzyme for NAD-capped RNAs: specifically hydrolyzes the nicotinamide adenine dinucleotide (NAD) cap from a subset of RNAs by removing the entire NAD moiety from the 5'-end of an NAD-capped RNA.</text>
</comment>
<evidence type="ECO:0000256" key="2">
    <source>
        <dbReference type="RuleBase" id="RU367113"/>
    </source>
</evidence>
<dbReference type="EnsemblMetazoa" id="XM_030976359">
    <property type="protein sequence ID" value="XP_030832219"/>
    <property type="gene ID" value="LOC591111"/>
</dbReference>
<keyword evidence="5" id="KW-1185">Reference proteome</keyword>
<evidence type="ECO:0000259" key="3">
    <source>
        <dbReference type="Pfam" id="PF08652"/>
    </source>
</evidence>
<dbReference type="InterPro" id="IPR013961">
    <property type="entry name" value="RAI1"/>
</dbReference>
<dbReference type="InParanoid" id="A0A7M7N959"/>
<dbReference type="RefSeq" id="XP_030832219.1">
    <property type="nucleotide sequence ID" value="XM_030976359.1"/>
</dbReference>
<feature type="domain" description="RAI1-like" evidence="3">
    <location>
        <begin position="13"/>
        <end position="226"/>
    </location>
</feature>
<evidence type="ECO:0000313" key="5">
    <source>
        <dbReference type="Proteomes" id="UP000007110"/>
    </source>
</evidence>
<keyword evidence="2" id="KW-0539">Nucleus</keyword>
<accession>A0A7M7N959</accession>
<organism evidence="4 5">
    <name type="scientific">Strongylocentrotus purpuratus</name>
    <name type="common">Purple sea urchin</name>
    <dbReference type="NCBI Taxonomy" id="7668"/>
    <lineage>
        <taxon>Eukaryota</taxon>
        <taxon>Metazoa</taxon>
        <taxon>Echinodermata</taxon>
        <taxon>Eleutherozoa</taxon>
        <taxon>Echinozoa</taxon>
        <taxon>Echinoidea</taxon>
        <taxon>Euechinoidea</taxon>
        <taxon>Echinacea</taxon>
        <taxon>Camarodonta</taxon>
        <taxon>Echinidea</taxon>
        <taxon>Strongylocentrotidae</taxon>
        <taxon>Strongylocentrotus</taxon>
    </lineage>
</organism>
<dbReference type="GO" id="GO:0110155">
    <property type="term" value="P:NAD-cap decapping"/>
    <property type="evidence" value="ECO:0000318"/>
    <property type="project" value="GO_Central"/>
</dbReference>
<dbReference type="GO" id="GO:0034353">
    <property type="term" value="F:mRNA 5'-diphosphatase activity"/>
    <property type="evidence" value="ECO:0000318"/>
    <property type="project" value="GO_Central"/>
</dbReference>
<comment type="cofactor">
    <cofactor evidence="2">
        <name>a divalent metal cation</name>
        <dbReference type="ChEBI" id="CHEBI:60240"/>
    </cofactor>
</comment>
<dbReference type="AlphaFoldDB" id="A0A7M7N959"/>
<dbReference type="Proteomes" id="UP000007110">
    <property type="component" value="Unassembled WGS sequence"/>
</dbReference>
<dbReference type="GO" id="GO:0004518">
    <property type="term" value="F:nuclease activity"/>
    <property type="evidence" value="ECO:0007669"/>
    <property type="project" value="UniProtKB-KW"/>
</dbReference>
<sequence length="241" mass="27400">MASNSPDIHDIEVLGTFSIDEKGNYQNDSSQRRFLVETVNDHLQFDLRDGIDDYIAQNQRKVRYASLSSVQDWIHDNMQELTERKILETERGGTRKLNVDFVGSTEVFSLLLRACECIDRLEILVRRCNGTYYIESSPRKYQRSSATTPARYELSEMKYAGRKFATSITSTDEGGVPTADEPVNANATYVVVMKRQLGDHSFILSTDVQAERIDSIQTPPGNYVCIRSRKAHLVGNTNFKK</sequence>